<evidence type="ECO:0000256" key="1">
    <source>
        <dbReference type="SAM" id="MobiDB-lite"/>
    </source>
</evidence>
<comment type="caution">
    <text evidence="2">The sequence shown here is derived from an EMBL/GenBank/DDBJ whole genome shotgun (WGS) entry which is preliminary data.</text>
</comment>
<protein>
    <submittedName>
        <fullName evidence="2">Uncharacterized protein</fullName>
    </submittedName>
</protein>
<gene>
    <name evidence="2" type="ORF">GV791_01770</name>
</gene>
<proteinExistence type="predicted"/>
<feature type="compositionally biased region" description="Low complexity" evidence="1">
    <location>
        <begin position="137"/>
        <end position="157"/>
    </location>
</feature>
<evidence type="ECO:0000313" key="2">
    <source>
        <dbReference type="EMBL" id="NEW31288.1"/>
    </source>
</evidence>
<name>A0A6P1CFX3_9NOCA</name>
<accession>A0A6P1CFX3</accession>
<dbReference type="AlphaFoldDB" id="A0A6P1CFX3"/>
<dbReference type="EMBL" id="JAAGVB010000002">
    <property type="protein sequence ID" value="NEW31288.1"/>
    <property type="molecule type" value="Genomic_DNA"/>
</dbReference>
<evidence type="ECO:0000313" key="3">
    <source>
        <dbReference type="Proteomes" id="UP000471166"/>
    </source>
</evidence>
<dbReference type="RefSeq" id="WP_163841169.1">
    <property type="nucleotide sequence ID" value="NZ_JAAGVB010000002.1"/>
</dbReference>
<feature type="region of interest" description="Disordered" evidence="1">
    <location>
        <begin position="137"/>
        <end position="164"/>
    </location>
</feature>
<dbReference type="Proteomes" id="UP000471166">
    <property type="component" value="Unassembled WGS sequence"/>
</dbReference>
<organism evidence="2 3">
    <name type="scientific">Nocardia cyriacigeorgica</name>
    <dbReference type="NCBI Taxonomy" id="135487"/>
    <lineage>
        <taxon>Bacteria</taxon>
        <taxon>Bacillati</taxon>
        <taxon>Actinomycetota</taxon>
        <taxon>Actinomycetes</taxon>
        <taxon>Mycobacteriales</taxon>
        <taxon>Nocardiaceae</taxon>
        <taxon>Nocardia</taxon>
    </lineage>
</organism>
<sequence>MGKPTSPDEHTRTRQQRALELRLAGRNYDDIAAELHYASRASAWKAVQACLDRTEAETVTEYRYVQDCRYTNLFRAWWPAALTGDDKAASVVLRTLEALSKLHGLNRDTGTDNAASMSPAEFQQRLAEYVELATTTTTSAALTTGGDTPTSTGDTTTALEENNQ</sequence>
<reference evidence="2 3" key="1">
    <citation type="submission" date="2020-01" db="EMBL/GenBank/DDBJ databases">
        <title>Genetics and antimicrobial susceptibilities of Nocardia species isolated from the soil; a comparison with species isolated from humans.</title>
        <authorList>
            <person name="Carrasco G."/>
            <person name="Monzon S."/>
            <person name="Sansegundo M."/>
            <person name="Garcia E."/>
            <person name="Garrido N."/>
            <person name="Medina M.J."/>
            <person name="Villalon P."/>
            <person name="Ramirez-Arocha A.C."/>
            <person name="Jimenez P."/>
            <person name="Cuesta I."/>
            <person name="Valdezate S."/>
        </authorList>
    </citation>
    <scope>NUCLEOTIDE SEQUENCE [LARGE SCALE GENOMIC DNA]</scope>
    <source>
        <strain evidence="2 3">CNM20110626</strain>
    </source>
</reference>